<dbReference type="CDD" id="cd02002">
    <property type="entry name" value="TPP_BFDC"/>
    <property type="match status" value="1"/>
</dbReference>
<dbReference type="InterPro" id="IPR029061">
    <property type="entry name" value="THDP-binding"/>
</dbReference>
<dbReference type="GO" id="GO:0005948">
    <property type="term" value="C:acetolactate synthase complex"/>
    <property type="evidence" value="ECO:0007669"/>
    <property type="project" value="TreeGrafter"/>
</dbReference>
<organism evidence="8 9">
    <name type="scientific">Mastigocoleus testarum BC008</name>
    <dbReference type="NCBI Taxonomy" id="371196"/>
    <lineage>
        <taxon>Bacteria</taxon>
        <taxon>Bacillati</taxon>
        <taxon>Cyanobacteriota</taxon>
        <taxon>Cyanophyceae</taxon>
        <taxon>Nostocales</taxon>
        <taxon>Hapalosiphonaceae</taxon>
        <taxon>Mastigocoleus</taxon>
    </lineage>
</organism>
<feature type="domain" description="Thiamine pyrophosphate enzyme central" evidence="5">
    <location>
        <begin position="192"/>
        <end position="328"/>
    </location>
</feature>
<evidence type="ECO:0000256" key="1">
    <source>
        <dbReference type="ARBA" id="ARBA00001964"/>
    </source>
</evidence>
<evidence type="ECO:0000256" key="4">
    <source>
        <dbReference type="RuleBase" id="RU362132"/>
    </source>
</evidence>
<dbReference type="InterPro" id="IPR045229">
    <property type="entry name" value="TPP_enz"/>
</dbReference>
<comment type="caution">
    <text evidence="8">The sequence shown here is derived from an EMBL/GenBank/DDBJ whole genome shotgun (WGS) entry which is preliminary data.</text>
</comment>
<dbReference type="GO" id="GO:0003984">
    <property type="term" value="F:acetolactate synthase activity"/>
    <property type="evidence" value="ECO:0007669"/>
    <property type="project" value="TreeGrafter"/>
</dbReference>
<evidence type="ECO:0000259" key="6">
    <source>
        <dbReference type="Pfam" id="PF02775"/>
    </source>
</evidence>
<dbReference type="Pfam" id="PF00205">
    <property type="entry name" value="TPP_enzyme_M"/>
    <property type="match status" value="1"/>
</dbReference>
<dbReference type="Gene3D" id="3.40.50.970">
    <property type="match status" value="2"/>
</dbReference>
<dbReference type="InterPro" id="IPR000399">
    <property type="entry name" value="TPP-bd_CS"/>
</dbReference>
<dbReference type="EMBL" id="LMTZ01000105">
    <property type="protein sequence ID" value="KST65736.1"/>
    <property type="molecule type" value="Genomic_DNA"/>
</dbReference>
<dbReference type="PANTHER" id="PTHR18968">
    <property type="entry name" value="THIAMINE PYROPHOSPHATE ENZYMES"/>
    <property type="match status" value="1"/>
</dbReference>
<proteinExistence type="inferred from homology"/>
<reference evidence="8 9" key="1">
    <citation type="journal article" date="2015" name="Genome Announc.">
        <title>Draft Genome of the Euendolithic (true boring) Cyanobacterium Mastigocoleus testarum strain BC008.</title>
        <authorList>
            <person name="Guida B.S."/>
            <person name="Garcia-Pichel F."/>
        </authorList>
    </citation>
    <scope>NUCLEOTIDE SEQUENCE [LARGE SCALE GENOMIC DNA]</scope>
    <source>
        <strain evidence="8 9">BC008</strain>
    </source>
</reference>
<dbReference type="AlphaFoldDB" id="A0A0V7ZMM7"/>
<dbReference type="GO" id="GO:0000287">
    <property type="term" value="F:magnesium ion binding"/>
    <property type="evidence" value="ECO:0007669"/>
    <property type="project" value="InterPro"/>
</dbReference>
<evidence type="ECO:0000259" key="5">
    <source>
        <dbReference type="Pfam" id="PF00205"/>
    </source>
</evidence>
<dbReference type="Proteomes" id="UP000053372">
    <property type="component" value="Unassembled WGS sequence"/>
</dbReference>
<accession>A0A0V7ZMM7</accession>
<dbReference type="OrthoDB" id="4494979at2"/>
<evidence type="ECO:0000256" key="3">
    <source>
        <dbReference type="ARBA" id="ARBA00023052"/>
    </source>
</evidence>
<keyword evidence="9" id="KW-1185">Reference proteome</keyword>
<protein>
    <submittedName>
        <fullName evidence="8">Thiamine pyrophosphate-binding protein</fullName>
    </submittedName>
</protein>
<dbReference type="PROSITE" id="PS00187">
    <property type="entry name" value="TPP_ENZYMES"/>
    <property type="match status" value="1"/>
</dbReference>
<dbReference type="SUPFAM" id="SSF52467">
    <property type="entry name" value="DHS-like NAD/FAD-binding domain"/>
    <property type="match status" value="1"/>
</dbReference>
<dbReference type="InterPro" id="IPR029035">
    <property type="entry name" value="DHS-like_NAD/FAD-binding_dom"/>
</dbReference>
<dbReference type="GO" id="GO:0009099">
    <property type="term" value="P:L-valine biosynthetic process"/>
    <property type="evidence" value="ECO:0007669"/>
    <property type="project" value="TreeGrafter"/>
</dbReference>
<feature type="domain" description="Thiamine pyrophosphate enzyme TPP-binding" evidence="6">
    <location>
        <begin position="406"/>
        <end position="551"/>
    </location>
</feature>
<evidence type="ECO:0000313" key="8">
    <source>
        <dbReference type="EMBL" id="KST65736.1"/>
    </source>
</evidence>
<dbReference type="GO" id="GO:0050660">
    <property type="term" value="F:flavin adenine dinucleotide binding"/>
    <property type="evidence" value="ECO:0007669"/>
    <property type="project" value="TreeGrafter"/>
</dbReference>
<dbReference type="InterPro" id="IPR012000">
    <property type="entry name" value="Thiamin_PyroP_enz_cen_dom"/>
</dbReference>
<gene>
    <name evidence="8" type="ORF">BC008_22275</name>
</gene>
<dbReference type="Pfam" id="PF02776">
    <property type="entry name" value="TPP_enzyme_N"/>
    <property type="match status" value="1"/>
</dbReference>
<name>A0A0V7ZMM7_9CYAN</name>
<sequence length="569" mass="61836">MAVKTGRFAIIEQLLADGIQYMFGNPGTVEEGFLDTLGKYYPDFKYIFALQETIAVAAADGYARVTKKPTVVQLHTGVGLGNGIGMMYQAMRGHAPLVVLAGEAGIKYDAMDAQMAVDLVSMAKPVTKWSTRVIHPSSVLRVLRRAIKIAATPPMGPVFVSLPMDVLDAPNHEKVVPTSIPVTRVTPEVDELAQAAAILANASEPMIIVGDGVAVSDAQAELTRVAEIIGAQVWGADSSEPNMNDTHPLYQGLLGHMFGEHSSQITLQADVILIVGTYVFPEVFPTLSGVFAENAKVIHIDLDTYEIAKNFPVNIGLLGDPKTTLAKLAIELESTITVEKKESANERTALIAEEKQHKLNALFEADKAVYDSVPLHMSRFAKELATYIPEDTIIFDEALTNSPELCRYIPATTIGRYFQTRGGSLGVGIPGAIGIKLAHPDKTVIAVTGDGGSMYTIQALWTAVHHNIDAKFIICNNQGYQILKLNILHYWREHNIPEHEYPSSFNLCEPDLHFDRIAEAMGVGSIRVEKPEQIGPAIQKALSYNGPFLIDLVLTNEIQGTKIGIKCGQ</sequence>
<dbReference type="CDD" id="cd07035">
    <property type="entry name" value="TPP_PYR_POX_like"/>
    <property type="match status" value="1"/>
</dbReference>
<dbReference type="InterPro" id="IPR012001">
    <property type="entry name" value="Thiamin_PyroP_enz_TPP-bd_dom"/>
</dbReference>
<dbReference type="Pfam" id="PF02775">
    <property type="entry name" value="TPP_enzyme_C"/>
    <property type="match status" value="1"/>
</dbReference>
<dbReference type="InterPro" id="IPR011766">
    <property type="entry name" value="TPP_enzyme_TPP-bd"/>
</dbReference>
<keyword evidence="3 4" id="KW-0786">Thiamine pyrophosphate</keyword>
<comment type="cofactor">
    <cofactor evidence="1">
        <name>thiamine diphosphate</name>
        <dbReference type="ChEBI" id="CHEBI:58937"/>
    </cofactor>
</comment>
<feature type="domain" description="Thiamine pyrophosphate enzyme N-terminal TPP-binding" evidence="7">
    <location>
        <begin position="5"/>
        <end position="120"/>
    </location>
</feature>
<evidence type="ECO:0000256" key="2">
    <source>
        <dbReference type="ARBA" id="ARBA00007812"/>
    </source>
</evidence>
<evidence type="ECO:0000259" key="7">
    <source>
        <dbReference type="Pfam" id="PF02776"/>
    </source>
</evidence>
<evidence type="ECO:0000313" key="9">
    <source>
        <dbReference type="Proteomes" id="UP000053372"/>
    </source>
</evidence>
<comment type="similarity">
    <text evidence="2 4">Belongs to the TPP enzyme family.</text>
</comment>
<dbReference type="PANTHER" id="PTHR18968:SF13">
    <property type="entry name" value="ACETOLACTATE SYNTHASE CATALYTIC SUBUNIT, MITOCHONDRIAL"/>
    <property type="match status" value="1"/>
</dbReference>
<dbReference type="GO" id="GO:0030976">
    <property type="term" value="F:thiamine pyrophosphate binding"/>
    <property type="evidence" value="ECO:0007669"/>
    <property type="project" value="InterPro"/>
</dbReference>
<dbReference type="GO" id="GO:0009097">
    <property type="term" value="P:isoleucine biosynthetic process"/>
    <property type="evidence" value="ECO:0007669"/>
    <property type="project" value="TreeGrafter"/>
</dbReference>
<dbReference type="SUPFAM" id="SSF52518">
    <property type="entry name" value="Thiamin diphosphate-binding fold (THDP-binding)"/>
    <property type="match status" value="2"/>
</dbReference>
<dbReference type="Gene3D" id="3.40.50.1220">
    <property type="entry name" value="TPP-binding domain"/>
    <property type="match status" value="1"/>
</dbReference>